<dbReference type="AlphaFoldDB" id="A0A1F7I908"/>
<evidence type="ECO:0000313" key="3">
    <source>
        <dbReference type="Proteomes" id="UP000179270"/>
    </source>
</evidence>
<organism evidence="2 3">
    <name type="scientific">Candidatus Roizmanbacteria bacterium RIFCSPLOWO2_01_FULL_35_13</name>
    <dbReference type="NCBI Taxonomy" id="1802055"/>
    <lineage>
        <taxon>Bacteria</taxon>
        <taxon>Candidatus Roizmaniibacteriota</taxon>
    </lineage>
</organism>
<reference evidence="2 3" key="1">
    <citation type="journal article" date="2016" name="Nat. Commun.">
        <title>Thousands of microbial genomes shed light on interconnected biogeochemical processes in an aquifer system.</title>
        <authorList>
            <person name="Anantharaman K."/>
            <person name="Brown C.T."/>
            <person name="Hug L.A."/>
            <person name="Sharon I."/>
            <person name="Castelle C.J."/>
            <person name="Probst A.J."/>
            <person name="Thomas B.C."/>
            <person name="Singh A."/>
            <person name="Wilkins M.J."/>
            <person name="Karaoz U."/>
            <person name="Brodie E.L."/>
            <person name="Williams K.H."/>
            <person name="Hubbard S.S."/>
            <person name="Banfield J.F."/>
        </authorList>
    </citation>
    <scope>NUCLEOTIDE SEQUENCE [LARGE SCALE GENOMIC DNA]</scope>
</reference>
<dbReference type="Proteomes" id="UP000179270">
    <property type="component" value="Unassembled WGS sequence"/>
</dbReference>
<gene>
    <name evidence="2" type="ORF">A3A74_03070</name>
</gene>
<dbReference type="Pfam" id="PF01850">
    <property type="entry name" value="PIN"/>
    <property type="match status" value="1"/>
</dbReference>
<dbReference type="CDD" id="cd09854">
    <property type="entry name" value="PIN_VapC-like"/>
    <property type="match status" value="1"/>
</dbReference>
<sequence>MMKKVFFDSSVLFSAVNSPTGGSAKLFTLTNIKKIVSKVVLTEVERNVRNKLLNYHLDRFFLLVEKLEIVDLPIDKGLVKKTEEIIVKKDAVILMQAKKAKPDFLVTLDKKHFLQEKVINFMQPAKVLTPKDLLQIIERKI</sequence>
<protein>
    <recommendedName>
        <fullName evidence="1">PIN domain-containing protein</fullName>
    </recommendedName>
</protein>
<feature type="domain" description="PIN" evidence="1">
    <location>
        <begin position="5"/>
        <end position="111"/>
    </location>
</feature>
<proteinExistence type="predicted"/>
<accession>A0A1F7I908</accession>
<dbReference type="SUPFAM" id="SSF88723">
    <property type="entry name" value="PIN domain-like"/>
    <property type="match status" value="1"/>
</dbReference>
<dbReference type="InterPro" id="IPR002716">
    <property type="entry name" value="PIN_dom"/>
</dbReference>
<comment type="caution">
    <text evidence="2">The sequence shown here is derived from an EMBL/GenBank/DDBJ whole genome shotgun (WGS) entry which is preliminary data.</text>
</comment>
<evidence type="ECO:0000259" key="1">
    <source>
        <dbReference type="Pfam" id="PF01850"/>
    </source>
</evidence>
<dbReference type="InterPro" id="IPR029060">
    <property type="entry name" value="PIN-like_dom_sf"/>
</dbReference>
<dbReference type="EMBL" id="MGAF01000043">
    <property type="protein sequence ID" value="OGK39847.1"/>
    <property type="molecule type" value="Genomic_DNA"/>
</dbReference>
<name>A0A1F7I908_9BACT</name>
<evidence type="ECO:0000313" key="2">
    <source>
        <dbReference type="EMBL" id="OGK39847.1"/>
    </source>
</evidence>